<proteinExistence type="predicted"/>
<keyword evidence="3" id="KW-1185">Reference proteome</keyword>
<accession>A0ABQ9P4Y1</accession>
<evidence type="ECO:0000313" key="3">
    <source>
        <dbReference type="Proteomes" id="UP001172684"/>
    </source>
</evidence>
<gene>
    <name evidence="2" type="ORF">H2201_000030</name>
</gene>
<protein>
    <submittedName>
        <fullName evidence="2">Uncharacterized protein</fullName>
    </submittedName>
</protein>
<name>A0ABQ9P4Y1_9PEZI</name>
<comment type="caution">
    <text evidence="2">The sequence shown here is derived from an EMBL/GenBank/DDBJ whole genome shotgun (WGS) entry which is preliminary data.</text>
</comment>
<organism evidence="2 3">
    <name type="scientific">Coniosporium apollinis</name>
    <dbReference type="NCBI Taxonomy" id="61459"/>
    <lineage>
        <taxon>Eukaryota</taxon>
        <taxon>Fungi</taxon>
        <taxon>Dikarya</taxon>
        <taxon>Ascomycota</taxon>
        <taxon>Pezizomycotina</taxon>
        <taxon>Dothideomycetes</taxon>
        <taxon>Dothideomycetes incertae sedis</taxon>
        <taxon>Coniosporium</taxon>
    </lineage>
</organism>
<evidence type="ECO:0000256" key="1">
    <source>
        <dbReference type="SAM" id="MobiDB-lite"/>
    </source>
</evidence>
<feature type="region of interest" description="Disordered" evidence="1">
    <location>
        <begin position="65"/>
        <end position="87"/>
    </location>
</feature>
<reference evidence="2" key="1">
    <citation type="submission" date="2022-10" db="EMBL/GenBank/DDBJ databases">
        <title>Culturing micro-colonial fungi from biological soil crusts in the Mojave desert and describing Neophaeococcomyces mojavensis, and introducing the new genera and species Taxawa tesnikishii.</title>
        <authorList>
            <person name="Kurbessoian T."/>
            <person name="Stajich J.E."/>
        </authorList>
    </citation>
    <scope>NUCLEOTIDE SEQUENCE</scope>
    <source>
        <strain evidence="2">TK_1</strain>
    </source>
</reference>
<evidence type="ECO:0000313" key="2">
    <source>
        <dbReference type="EMBL" id="KAJ9669647.1"/>
    </source>
</evidence>
<feature type="compositionally biased region" description="Acidic residues" evidence="1">
    <location>
        <begin position="65"/>
        <end position="83"/>
    </location>
</feature>
<dbReference type="EMBL" id="JAPDRL010000001">
    <property type="protein sequence ID" value="KAJ9669647.1"/>
    <property type="molecule type" value="Genomic_DNA"/>
</dbReference>
<sequence>MAKDIGSETLIVKVFSGDGYQPYAPRCTPPAAMFPSLFEAGATADNAMELDEDEAETDCATSFDETVDEQAEQNEQNEQDEGYDFGVEHGQRLGSLRASVLRSLQDELCNCNPVFAGVYMRDL</sequence>
<dbReference type="Proteomes" id="UP001172684">
    <property type="component" value="Unassembled WGS sequence"/>
</dbReference>